<evidence type="ECO:0000256" key="1">
    <source>
        <dbReference type="SAM" id="MobiDB-lite"/>
    </source>
</evidence>
<protein>
    <recommendedName>
        <fullName evidence="5">Secreted protein</fullName>
    </recommendedName>
</protein>
<feature type="chain" id="PRO_5012978895" description="Secreted protein" evidence="2">
    <location>
        <begin position="28"/>
        <end position="227"/>
    </location>
</feature>
<evidence type="ECO:0000313" key="4">
    <source>
        <dbReference type="Proteomes" id="UP000242432"/>
    </source>
</evidence>
<accession>A0A1T4VMI1</accession>
<dbReference type="Proteomes" id="UP000242432">
    <property type="component" value="Unassembled WGS sequence"/>
</dbReference>
<sequence length="227" mass="25906">MRKILFFIKHLFFFSVFLLGMNSAVQAKLPVEKVEKDNAKVLFSQDENESDTDDDDDAVTASENQGELFDEIINLAKAHHDHLEKENSELSPRKSLLKSLAEDNAENAALNRNHVDTVDPLLKEGHYLYNLDASRERGRQVMEQGGLGSHKKESELSLASSFSDISHHKVSKKKKVEKEDSKTIEEYKLKAKKLSELKDKENKKKKKDPEKDVTYRTQAEALSDSFK</sequence>
<dbReference type="EMBL" id="FUXX01000033">
    <property type="protein sequence ID" value="SKA66068.1"/>
    <property type="molecule type" value="Genomic_DNA"/>
</dbReference>
<feature type="compositionally biased region" description="Basic and acidic residues" evidence="1">
    <location>
        <begin position="176"/>
        <end position="214"/>
    </location>
</feature>
<evidence type="ECO:0008006" key="5">
    <source>
        <dbReference type="Google" id="ProtNLM"/>
    </source>
</evidence>
<keyword evidence="2" id="KW-0732">Signal</keyword>
<reference evidence="4" key="1">
    <citation type="submission" date="2017-02" db="EMBL/GenBank/DDBJ databases">
        <authorList>
            <person name="Varghese N."/>
            <person name="Submissions S."/>
        </authorList>
    </citation>
    <scope>NUCLEOTIDE SEQUENCE [LARGE SCALE GENOMIC DNA]</scope>
    <source>
        <strain evidence="4">DSM 3072</strain>
    </source>
</reference>
<dbReference type="AlphaFoldDB" id="A0A1T4VMI1"/>
<gene>
    <name evidence="3" type="ORF">SAMN02745213_01756</name>
</gene>
<evidence type="ECO:0000256" key="2">
    <source>
        <dbReference type="SAM" id="SignalP"/>
    </source>
</evidence>
<feature type="signal peptide" evidence="2">
    <location>
        <begin position="1"/>
        <end position="27"/>
    </location>
</feature>
<name>A0A1T4VMI1_9GAMM</name>
<keyword evidence="4" id="KW-1185">Reference proteome</keyword>
<evidence type="ECO:0000313" key="3">
    <source>
        <dbReference type="EMBL" id="SKA66068.1"/>
    </source>
</evidence>
<feature type="region of interest" description="Disordered" evidence="1">
    <location>
        <begin position="143"/>
        <end position="227"/>
    </location>
</feature>
<proteinExistence type="predicted"/>
<organism evidence="3 4">
    <name type="scientific">Succinivibrio dextrinosolvens DSM 3072</name>
    <dbReference type="NCBI Taxonomy" id="1123324"/>
    <lineage>
        <taxon>Bacteria</taxon>
        <taxon>Pseudomonadati</taxon>
        <taxon>Pseudomonadota</taxon>
        <taxon>Gammaproteobacteria</taxon>
        <taxon>Aeromonadales</taxon>
        <taxon>Succinivibrionaceae</taxon>
        <taxon>Succinivibrio</taxon>
    </lineage>
</organism>